<keyword evidence="2" id="KW-1185">Reference proteome</keyword>
<organism evidence="1 2">
    <name type="scientific">Exophiala viscosa</name>
    <dbReference type="NCBI Taxonomy" id="2486360"/>
    <lineage>
        <taxon>Eukaryota</taxon>
        <taxon>Fungi</taxon>
        <taxon>Dikarya</taxon>
        <taxon>Ascomycota</taxon>
        <taxon>Pezizomycotina</taxon>
        <taxon>Eurotiomycetes</taxon>
        <taxon>Chaetothyriomycetidae</taxon>
        <taxon>Chaetothyriales</taxon>
        <taxon>Herpotrichiellaceae</taxon>
        <taxon>Exophiala</taxon>
    </lineage>
</organism>
<evidence type="ECO:0000313" key="2">
    <source>
        <dbReference type="Proteomes" id="UP001203852"/>
    </source>
</evidence>
<comment type="caution">
    <text evidence="1">The sequence shown here is derived from an EMBL/GenBank/DDBJ whole genome shotgun (WGS) entry which is preliminary data.</text>
</comment>
<sequence length="435" mass="49190">MIEGELNAYIKAHPALFDGSLSAKVMAVDISPDDDVTEDDYDDIEREEIENAEEVGNAQVLGRNAMRYFLKDDDTTIAKTGGLACNGPERSGKTPCPYEHTISVRTACFYLPGESFYLNSRCMKCYASLSRRKVAKALDRPPESDGTQLCRRRLTCMNVNSSIRIGCEPCIKLDTKKKLLWERQGFCKTNTRVGRGSDITNPVDMIEYLSKTDFPMPRYFDELRAMLKPDKTSSCESVNPAGSRGKSFAWDTEWLQFGQYGTFLLSICVMTLPERRIVVNHRVELPIPQQDYKELCRTFPSRLDLMKHYNKHYHKQGSCSHLPVVDGNGLHQLLAAAGFGPDSRMIEWSNAWCDWRMLYCYLETYNKQDIMPAKSNSLRVIFTWMDLLPGFATHKLDVLAPCVLGDEYDENAHSADSGTINLIAMAEKAVSLRTG</sequence>
<protein>
    <submittedName>
        <fullName evidence="1">Uncharacterized protein</fullName>
    </submittedName>
</protein>
<evidence type="ECO:0000313" key="1">
    <source>
        <dbReference type="EMBL" id="KAI1617757.1"/>
    </source>
</evidence>
<dbReference type="AlphaFoldDB" id="A0AAN6E5E4"/>
<dbReference type="Proteomes" id="UP001203852">
    <property type="component" value="Unassembled WGS sequence"/>
</dbReference>
<gene>
    <name evidence="1" type="ORF">EDD36DRAFT_11175</name>
</gene>
<accession>A0AAN6E5E4</accession>
<proteinExistence type="predicted"/>
<dbReference type="EMBL" id="MU404350">
    <property type="protein sequence ID" value="KAI1617757.1"/>
    <property type="molecule type" value="Genomic_DNA"/>
</dbReference>
<reference evidence="1" key="1">
    <citation type="journal article" date="2022" name="bioRxiv">
        <title>Deciphering the potential niche of two novel black yeast fungi from a biological soil crust based on their genomes, phenotypes, and melanin regulation.</title>
        <authorList>
            <consortium name="DOE Joint Genome Institute"/>
            <person name="Carr E.C."/>
            <person name="Barton Q."/>
            <person name="Grambo S."/>
            <person name="Sullivan M."/>
            <person name="Renfro C.M."/>
            <person name="Kuo A."/>
            <person name="Pangilinan J."/>
            <person name="Lipzen A."/>
            <person name="Keymanesh K."/>
            <person name="Savage E."/>
            <person name="Barry K."/>
            <person name="Grigoriev I.V."/>
            <person name="Riekhof W.R."/>
            <person name="Harris S.S."/>
        </authorList>
    </citation>
    <scope>NUCLEOTIDE SEQUENCE</scope>
    <source>
        <strain evidence="1">JF 03-4F</strain>
    </source>
</reference>
<name>A0AAN6E5E4_9EURO</name>